<accession>A0A0K1PP63</accession>
<organism evidence="2 3">
    <name type="scientific">Labilithrix luteola</name>
    <dbReference type="NCBI Taxonomy" id="1391654"/>
    <lineage>
        <taxon>Bacteria</taxon>
        <taxon>Pseudomonadati</taxon>
        <taxon>Myxococcota</taxon>
        <taxon>Polyangia</taxon>
        <taxon>Polyangiales</taxon>
        <taxon>Labilitrichaceae</taxon>
        <taxon>Labilithrix</taxon>
    </lineage>
</organism>
<evidence type="ECO:0000313" key="3">
    <source>
        <dbReference type="Proteomes" id="UP000064967"/>
    </source>
</evidence>
<dbReference type="KEGG" id="llu:AKJ09_01972"/>
<dbReference type="Proteomes" id="UP000064967">
    <property type="component" value="Chromosome"/>
</dbReference>
<dbReference type="STRING" id="1391654.AKJ09_01972"/>
<name>A0A0K1PP63_9BACT</name>
<sequence length="48" mass="5339">MAPLRQRVEAVVAPNRHVHRRNASGGDPAAHASHTSQEPWCERANLRT</sequence>
<evidence type="ECO:0000256" key="1">
    <source>
        <dbReference type="SAM" id="MobiDB-lite"/>
    </source>
</evidence>
<proteinExistence type="predicted"/>
<dbReference type="EMBL" id="CP012333">
    <property type="protein sequence ID" value="AKU95308.1"/>
    <property type="molecule type" value="Genomic_DNA"/>
</dbReference>
<evidence type="ECO:0000313" key="2">
    <source>
        <dbReference type="EMBL" id="AKU95308.1"/>
    </source>
</evidence>
<keyword evidence="3" id="KW-1185">Reference proteome</keyword>
<protein>
    <submittedName>
        <fullName evidence="2">Uncharacterized protein</fullName>
    </submittedName>
</protein>
<feature type="region of interest" description="Disordered" evidence="1">
    <location>
        <begin position="1"/>
        <end position="48"/>
    </location>
</feature>
<reference evidence="2 3" key="1">
    <citation type="submission" date="2015-08" db="EMBL/GenBank/DDBJ databases">
        <authorList>
            <person name="Babu N.S."/>
            <person name="Beckwith C.J."/>
            <person name="Beseler K.G."/>
            <person name="Brison A."/>
            <person name="Carone J.V."/>
            <person name="Caskin T.P."/>
            <person name="Diamond M."/>
            <person name="Durham M.E."/>
            <person name="Foxe J.M."/>
            <person name="Go M."/>
            <person name="Henderson B.A."/>
            <person name="Jones I.B."/>
            <person name="McGettigan J.A."/>
            <person name="Micheletti S.J."/>
            <person name="Nasrallah M.E."/>
            <person name="Ortiz D."/>
            <person name="Piller C.R."/>
            <person name="Privatt S.R."/>
            <person name="Schneider S.L."/>
            <person name="Sharp S."/>
            <person name="Smith T.C."/>
            <person name="Stanton J.D."/>
            <person name="Ullery H.E."/>
            <person name="Wilson R.J."/>
            <person name="Serrano M.G."/>
            <person name="Buck G."/>
            <person name="Lee V."/>
            <person name="Wang Y."/>
            <person name="Carvalho R."/>
            <person name="Voegtly L."/>
            <person name="Shi R."/>
            <person name="Duckworth R."/>
            <person name="Johnson A."/>
            <person name="Loviza R."/>
            <person name="Walstead R."/>
            <person name="Shah Z."/>
            <person name="Kiflezghi M."/>
            <person name="Wade K."/>
            <person name="Ball S.L."/>
            <person name="Bradley K.W."/>
            <person name="Asai D.J."/>
            <person name="Bowman C.A."/>
            <person name="Russell D.A."/>
            <person name="Pope W.H."/>
            <person name="Jacobs-Sera D."/>
            <person name="Hendrix R.W."/>
            <person name="Hatfull G.F."/>
        </authorList>
    </citation>
    <scope>NUCLEOTIDE SEQUENCE [LARGE SCALE GENOMIC DNA]</scope>
    <source>
        <strain evidence="2 3">DSM 27648</strain>
    </source>
</reference>
<gene>
    <name evidence="2" type="ORF">AKJ09_01972</name>
</gene>
<dbReference type="AlphaFoldDB" id="A0A0K1PP63"/>